<keyword evidence="4" id="KW-0963">Cytoplasm</keyword>
<keyword evidence="13" id="KW-1185">Reference proteome</keyword>
<evidence type="ECO:0000256" key="3">
    <source>
        <dbReference type="ARBA" id="ARBA00019010"/>
    </source>
</evidence>
<sequence length="159" mass="17127">MSLHRELLLPLADEAATAALAQRLAPCLAPGWVIHLVGPLGAGKTTFVRAMLRALGHTGPVKSPTYGLVEPYTVSGLNLYHFDFYRFATPEEFFGAGLDEYFDGTGVCLVEWPEKAAPHTPAPDLTLALAPRPDGSREARLTASTPRASECLDRLAPSR</sequence>
<dbReference type="AlphaFoldDB" id="A0A0K6IVR9"/>
<protein>
    <recommendedName>
        <fullName evidence="3">tRNA threonylcarbamoyladenosine biosynthesis protein TsaE</fullName>
    </recommendedName>
    <alternativeName>
        <fullName evidence="10">t(6)A37 threonylcarbamoyladenosine biosynthesis protein TsaE</fullName>
    </alternativeName>
</protein>
<evidence type="ECO:0000256" key="5">
    <source>
        <dbReference type="ARBA" id="ARBA00022694"/>
    </source>
</evidence>
<dbReference type="GO" id="GO:0002949">
    <property type="term" value="P:tRNA threonylcarbamoyladenosine modification"/>
    <property type="evidence" value="ECO:0007669"/>
    <property type="project" value="InterPro"/>
</dbReference>
<accession>A0A0K6IVR9</accession>
<evidence type="ECO:0000313" key="13">
    <source>
        <dbReference type="Proteomes" id="UP000182108"/>
    </source>
</evidence>
<comment type="similarity">
    <text evidence="2">Belongs to the TsaE family.</text>
</comment>
<dbReference type="GO" id="GO:0005737">
    <property type="term" value="C:cytoplasm"/>
    <property type="evidence" value="ECO:0007669"/>
    <property type="project" value="UniProtKB-SubCell"/>
</dbReference>
<dbReference type="GO" id="GO:0005524">
    <property type="term" value="F:ATP binding"/>
    <property type="evidence" value="ECO:0007669"/>
    <property type="project" value="UniProtKB-KW"/>
</dbReference>
<dbReference type="Pfam" id="PF02367">
    <property type="entry name" value="TsaE"/>
    <property type="match status" value="1"/>
</dbReference>
<reference evidence="13" key="1">
    <citation type="submission" date="2015-08" db="EMBL/GenBank/DDBJ databases">
        <authorList>
            <person name="Babu N.S."/>
            <person name="Beckwith C.J."/>
            <person name="Beseler K.G."/>
            <person name="Brison A."/>
            <person name="Carone J.V."/>
            <person name="Caskin T.P."/>
            <person name="Diamond M."/>
            <person name="Durham M.E."/>
            <person name="Foxe J.M."/>
            <person name="Go M."/>
            <person name="Henderson B.A."/>
            <person name="Jones I.B."/>
            <person name="McGettigan J.A."/>
            <person name="Micheletti S.J."/>
            <person name="Nasrallah M.E."/>
            <person name="Ortiz D."/>
            <person name="Piller C.R."/>
            <person name="Privatt S.R."/>
            <person name="Schneider S.L."/>
            <person name="Sharp S."/>
            <person name="Smith T.C."/>
            <person name="Stanton J.D."/>
            <person name="Ullery H.E."/>
            <person name="Wilson R.J."/>
            <person name="Serrano M.G."/>
            <person name="Buck G."/>
            <person name="Lee V."/>
            <person name="Wang Y."/>
            <person name="Carvalho R."/>
            <person name="Voegtly L."/>
            <person name="Shi R."/>
            <person name="Duckworth R."/>
            <person name="Johnson A."/>
            <person name="Loviza R."/>
            <person name="Walstead R."/>
            <person name="Shah Z."/>
            <person name="Kiflezghi M."/>
            <person name="Wade K."/>
            <person name="Ball S.L."/>
            <person name="Bradley K.W."/>
            <person name="Asai D.J."/>
            <person name="Bowman C.A."/>
            <person name="Russell D.A."/>
            <person name="Pope W.H."/>
            <person name="Jacobs-Sera D."/>
            <person name="Hendrix R.W."/>
            <person name="Hatfull G.F."/>
        </authorList>
    </citation>
    <scope>NUCLEOTIDE SEQUENCE [LARGE SCALE GENOMIC DNA]</scope>
    <source>
        <strain evidence="13">JCM 19170</strain>
    </source>
</reference>
<dbReference type="RefSeq" id="WP_055423505.1">
    <property type="nucleotide sequence ID" value="NZ_CYHH01000005.1"/>
</dbReference>
<evidence type="ECO:0000256" key="4">
    <source>
        <dbReference type="ARBA" id="ARBA00022490"/>
    </source>
</evidence>
<feature type="region of interest" description="Disordered" evidence="11">
    <location>
        <begin position="118"/>
        <end position="159"/>
    </location>
</feature>
<comment type="subcellular location">
    <subcellularLocation>
        <location evidence="1">Cytoplasm</location>
    </subcellularLocation>
</comment>
<proteinExistence type="inferred from homology"/>
<keyword evidence="6" id="KW-0479">Metal-binding</keyword>
<evidence type="ECO:0000256" key="7">
    <source>
        <dbReference type="ARBA" id="ARBA00022741"/>
    </source>
</evidence>
<name>A0A0K6IVR9_9PROT</name>
<keyword evidence="8" id="KW-0067">ATP-binding</keyword>
<evidence type="ECO:0000256" key="1">
    <source>
        <dbReference type="ARBA" id="ARBA00004496"/>
    </source>
</evidence>
<keyword evidence="9" id="KW-0460">Magnesium</keyword>
<dbReference type="Gene3D" id="3.40.50.300">
    <property type="entry name" value="P-loop containing nucleotide triphosphate hydrolases"/>
    <property type="match status" value="1"/>
</dbReference>
<dbReference type="PANTHER" id="PTHR33540">
    <property type="entry name" value="TRNA THREONYLCARBAMOYLADENOSINE BIOSYNTHESIS PROTEIN TSAE"/>
    <property type="match status" value="1"/>
</dbReference>
<dbReference type="OrthoDB" id="9800307at2"/>
<dbReference type="Proteomes" id="UP000182108">
    <property type="component" value="Unassembled WGS sequence"/>
</dbReference>
<dbReference type="SUPFAM" id="SSF52540">
    <property type="entry name" value="P-loop containing nucleoside triphosphate hydrolases"/>
    <property type="match status" value="1"/>
</dbReference>
<evidence type="ECO:0000256" key="10">
    <source>
        <dbReference type="ARBA" id="ARBA00032441"/>
    </source>
</evidence>
<keyword evidence="7" id="KW-0547">Nucleotide-binding</keyword>
<dbReference type="GO" id="GO:0046872">
    <property type="term" value="F:metal ion binding"/>
    <property type="evidence" value="ECO:0007669"/>
    <property type="project" value="UniProtKB-KW"/>
</dbReference>
<evidence type="ECO:0000256" key="9">
    <source>
        <dbReference type="ARBA" id="ARBA00022842"/>
    </source>
</evidence>
<evidence type="ECO:0000256" key="6">
    <source>
        <dbReference type="ARBA" id="ARBA00022723"/>
    </source>
</evidence>
<keyword evidence="5" id="KW-0819">tRNA processing</keyword>
<dbReference type="PANTHER" id="PTHR33540:SF2">
    <property type="entry name" value="TRNA THREONYLCARBAMOYLADENOSINE BIOSYNTHESIS PROTEIN TSAE"/>
    <property type="match status" value="1"/>
</dbReference>
<dbReference type="EMBL" id="CYHH01000005">
    <property type="protein sequence ID" value="CUB07211.1"/>
    <property type="molecule type" value="Genomic_DNA"/>
</dbReference>
<evidence type="ECO:0000256" key="8">
    <source>
        <dbReference type="ARBA" id="ARBA00022840"/>
    </source>
</evidence>
<gene>
    <name evidence="12" type="ORF">Ga0061068_105114</name>
</gene>
<dbReference type="InterPro" id="IPR027417">
    <property type="entry name" value="P-loop_NTPase"/>
</dbReference>
<dbReference type="NCBIfam" id="TIGR00150">
    <property type="entry name" value="T6A_YjeE"/>
    <property type="match status" value="1"/>
</dbReference>
<evidence type="ECO:0000256" key="11">
    <source>
        <dbReference type="SAM" id="MobiDB-lite"/>
    </source>
</evidence>
<evidence type="ECO:0000256" key="2">
    <source>
        <dbReference type="ARBA" id="ARBA00007599"/>
    </source>
</evidence>
<evidence type="ECO:0000313" key="12">
    <source>
        <dbReference type="EMBL" id="CUB07211.1"/>
    </source>
</evidence>
<organism evidence="12 13">
    <name type="scientific">Tepidiphilus thermophilus</name>
    <dbReference type="NCBI Taxonomy" id="876478"/>
    <lineage>
        <taxon>Bacteria</taxon>
        <taxon>Pseudomonadati</taxon>
        <taxon>Pseudomonadota</taxon>
        <taxon>Hydrogenophilia</taxon>
        <taxon>Hydrogenophilales</taxon>
        <taxon>Hydrogenophilaceae</taxon>
        <taxon>Tepidiphilus</taxon>
    </lineage>
</organism>
<dbReference type="InterPro" id="IPR003442">
    <property type="entry name" value="T6A_TsaE"/>
</dbReference>